<dbReference type="EMBL" id="BKCJ011067872">
    <property type="protein sequence ID" value="GFC78892.1"/>
    <property type="molecule type" value="Genomic_DNA"/>
</dbReference>
<protein>
    <submittedName>
        <fullName evidence="2">Uncharacterized protein</fullName>
    </submittedName>
</protein>
<dbReference type="AlphaFoldDB" id="A0A699R4M9"/>
<feature type="region of interest" description="Disordered" evidence="1">
    <location>
        <begin position="1"/>
        <end position="27"/>
    </location>
</feature>
<feature type="non-terminal residue" evidence="2">
    <location>
        <position position="1"/>
    </location>
</feature>
<gene>
    <name evidence="2" type="ORF">Tci_850862</name>
</gene>
<organism evidence="2">
    <name type="scientific">Tanacetum cinerariifolium</name>
    <name type="common">Dalmatian daisy</name>
    <name type="synonym">Chrysanthemum cinerariifolium</name>
    <dbReference type="NCBI Taxonomy" id="118510"/>
    <lineage>
        <taxon>Eukaryota</taxon>
        <taxon>Viridiplantae</taxon>
        <taxon>Streptophyta</taxon>
        <taxon>Embryophyta</taxon>
        <taxon>Tracheophyta</taxon>
        <taxon>Spermatophyta</taxon>
        <taxon>Magnoliopsida</taxon>
        <taxon>eudicotyledons</taxon>
        <taxon>Gunneridae</taxon>
        <taxon>Pentapetalae</taxon>
        <taxon>asterids</taxon>
        <taxon>campanulids</taxon>
        <taxon>Asterales</taxon>
        <taxon>Asteraceae</taxon>
        <taxon>Asteroideae</taxon>
        <taxon>Anthemideae</taxon>
        <taxon>Anthemidinae</taxon>
        <taxon>Tanacetum</taxon>
    </lineage>
</organism>
<evidence type="ECO:0000313" key="2">
    <source>
        <dbReference type="EMBL" id="GFC78892.1"/>
    </source>
</evidence>
<name>A0A699R4M9_TANCI</name>
<evidence type="ECO:0000256" key="1">
    <source>
        <dbReference type="SAM" id="MobiDB-lite"/>
    </source>
</evidence>
<accession>A0A699R4M9</accession>
<sequence length="112" mass="11591">AGGDSHPPKNLRKDHGTPSGTSVGGKSRSELQRLLAGAVLKAEVEVAAIPTLLFVIASVSTTPESEGGDHADSATEPNLRTIGADIIGFSGQPQCLIGLLLLLMIKLLLRKV</sequence>
<proteinExistence type="predicted"/>
<reference evidence="2" key="1">
    <citation type="journal article" date="2019" name="Sci. Rep.">
        <title>Draft genome of Tanacetum cinerariifolium, the natural source of mosquito coil.</title>
        <authorList>
            <person name="Yamashiro T."/>
            <person name="Shiraishi A."/>
            <person name="Satake H."/>
            <person name="Nakayama K."/>
        </authorList>
    </citation>
    <scope>NUCLEOTIDE SEQUENCE</scope>
</reference>
<comment type="caution">
    <text evidence="2">The sequence shown here is derived from an EMBL/GenBank/DDBJ whole genome shotgun (WGS) entry which is preliminary data.</text>
</comment>